<accession>A0AAD7J3K4</accession>
<feature type="chain" id="PRO_5042014328" description="Secreted protein" evidence="1">
    <location>
        <begin position="22"/>
        <end position="137"/>
    </location>
</feature>
<dbReference type="EMBL" id="JARJLG010000067">
    <property type="protein sequence ID" value="KAJ7754377.1"/>
    <property type="molecule type" value="Genomic_DNA"/>
</dbReference>
<name>A0AAD7J3K4_9AGAR</name>
<proteinExistence type="predicted"/>
<evidence type="ECO:0000256" key="1">
    <source>
        <dbReference type="SAM" id="SignalP"/>
    </source>
</evidence>
<dbReference type="AlphaFoldDB" id="A0AAD7J3K4"/>
<organism evidence="2 3">
    <name type="scientific">Mycena maculata</name>
    <dbReference type="NCBI Taxonomy" id="230809"/>
    <lineage>
        <taxon>Eukaryota</taxon>
        <taxon>Fungi</taxon>
        <taxon>Dikarya</taxon>
        <taxon>Basidiomycota</taxon>
        <taxon>Agaricomycotina</taxon>
        <taxon>Agaricomycetes</taxon>
        <taxon>Agaricomycetidae</taxon>
        <taxon>Agaricales</taxon>
        <taxon>Marasmiineae</taxon>
        <taxon>Mycenaceae</taxon>
        <taxon>Mycena</taxon>
    </lineage>
</organism>
<dbReference type="Proteomes" id="UP001215280">
    <property type="component" value="Unassembled WGS sequence"/>
</dbReference>
<reference evidence="2" key="1">
    <citation type="submission" date="2023-03" db="EMBL/GenBank/DDBJ databases">
        <title>Massive genome expansion in bonnet fungi (Mycena s.s.) driven by repeated elements and novel gene families across ecological guilds.</title>
        <authorList>
            <consortium name="Lawrence Berkeley National Laboratory"/>
            <person name="Harder C.B."/>
            <person name="Miyauchi S."/>
            <person name="Viragh M."/>
            <person name="Kuo A."/>
            <person name="Thoen E."/>
            <person name="Andreopoulos B."/>
            <person name="Lu D."/>
            <person name="Skrede I."/>
            <person name="Drula E."/>
            <person name="Henrissat B."/>
            <person name="Morin E."/>
            <person name="Kohler A."/>
            <person name="Barry K."/>
            <person name="LaButti K."/>
            <person name="Morin E."/>
            <person name="Salamov A."/>
            <person name="Lipzen A."/>
            <person name="Mereny Z."/>
            <person name="Hegedus B."/>
            <person name="Baldrian P."/>
            <person name="Stursova M."/>
            <person name="Weitz H."/>
            <person name="Taylor A."/>
            <person name="Grigoriev I.V."/>
            <person name="Nagy L.G."/>
            <person name="Martin F."/>
            <person name="Kauserud H."/>
        </authorList>
    </citation>
    <scope>NUCLEOTIDE SEQUENCE</scope>
    <source>
        <strain evidence="2">CBHHK188m</strain>
    </source>
</reference>
<protein>
    <recommendedName>
        <fullName evidence="4">Secreted protein</fullName>
    </recommendedName>
</protein>
<evidence type="ECO:0008006" key="4">
    <source>
        <dbReference type="Google" id="ProtNLM"/>
    </source>
</evidence>
<sequence>MLNSSLSLTIIMVVHIFQSISEPRNDQLTSAATKPPVSFNSLVLAIPSSHPMPVSFTVASHKANPIRMDPLGSTPRHLLAAAWYQTAGDIRAAAPICPDKVETTPFAPPLVGGYSIARKCRYDSLVLCFALLIAIRR</sequence>
<keyword evidence="1" id="KW-0732">Signal</keyword>
<gene>
    <name evidence="2" type="ORF">DFH07DRAFT_502156</name>
</gene>
<comment type="caution">
    <text evidence="2">The sequence shown here is derived from an EMBL/GenBank/DDBJ whole genome shotgun (WGS) entry which is preliminary data.</text>
</comment>
<evidence type="ECO:0000313" key="3">
    <source>
        <dbReference type="Proteomes" id="UP001215280"/>
    </source>
</evidence>
<evidence type="ECO:0000313" key="2">
    <source>
        <dbReference type="EMBL" id="KAJ7754377.1"/>
    </source>
</evidence>
<feature type="signal peptide" evidence="1">
    <location>
        <begin position="1"/>
        <end position="21"/>
    </location>
</feature>
<keyword evidence="3" id="KW-1185">Reference proteome</keyword>